<dbReference type="Gene3D" id="1.50.10.100">
    <property type="entry name" value="Chondroitin AC/alginate lyase"/>
    <property type="match status" value="1"/>
</dbReference>
<dbReference type="AlphaFoldDB" id="A0A090WB69"/>
<gene>
    <name evidence="2" type="ORF">JCM19302_2339</name>
</gene>
<reference evidence="2 3" key="1">
    <citation type="journal article" date="2014" name="Genome Announc.">
        <title>Draft Genome Sequence of Marine Flavobacterium Jejuia pallidilutea Strain 11shimoA1 and Pigmentation Mutants.</title>
        <authorList>
            <person name="Takatani N."/>
            <person name="Nakanishi M."/>
            <person name="Meirelles P."/>
            <person name="Mino S."/>
            <person name="Suda W."/>
            <person name="Oshima K."/>
            <person name="Hattori M."/>
            <person name="Ohkuma M."/>
            <person name="Hosokawa M."/>
            <person name="Miyashita K."/>
            <person name="Thompson F.L."/>
            <person name="Niwa A."/>
            <person name="Sawabe T."/>
            <person name="Sawabe T."/>
        </authorList>
    </citation>
    <scope>NUCLEOTIDE SEQUENCE [LARGE SCALE GENOMIC DNA]</scope>
    <source>
        <strain evidence="3">JCM19302</strain>
    </source>
</reference>
<evidence type="ECO:0000313" key="2">
    <source>
        <dbReference type="EMBL" id="GAL72679.1"/>
    </source>
</evidence>
<feature type="signal peptide" evidence="1">
    <location>
        <begin position="1"/>
        <end position="18"/>
    </location>
</feature>
<name>A0A090WB69_9FLAO</name>
<sequence>MKKLLLGLFLLKVVFLSAQSLEHPVIWTTPEEKPEVLSKIQNHSWASAIVSQVKGIVDSKVNSHVTNPEAFLNTIPALAADDNVSEADAGSAIAAHASILNHASYAAMIYYISGEEKYAQFSADVLWYYIEQIAPRRPDNTAMSGNYFADLVRGIYNLLSLTILW</sequence>
<dbReference type="Proteomes" id="UP000029646">
    <property type="component" value="Unassembled WGS sequence"/>
</dbReference>
<evidence type="ECO:0000256" key="1">
    <source>
        <dbReference type="SAM" id="SignalP"/>
    </source>
</evidence>
<dbReference type="RefSeq" id="WP_042249351.1">
    <property type="nucleotide sequence ID" value="NZ_BBNS01000029.1"/>
</dbReference>
<evidence type="ECO:0000313" key="3">
    <source>
        <dbReference type="Proteomes" id="UP000029646"/>
    </source>
</evidence>
<comment type="caution">
    <text evidence="2">The sequence shown here is derived from an EMBL/GenBank/DDBJ whole genome shotgun (WGS) entry which is preliminary data.</text>
</comment>
<keyword evidence="1" id="KW-0732">Signal</keyword>
<dbReference type="SUPFAM" id="SSF48230">
    <property type="entry name" value="Chondroitin AC/alginate lyase"/>
    <property type="match status" value="1"/>
</dbReference>
<accession>A0A090WB69</accession>
<feature type="chain" id="PRO_5001865937" evidence="1">
    <location>
        <begin position="19"/>
        <end position="165"/>
    </location>
</feature>
<proteinExistence type="predicted"/>
<organism evidence="2 3">
    <name type="scientific">Jejuia pallidilutea</name>
    <dbReference type="NCBI Taxonomy" id="504487"/>
    <lineage>
        <taxon>Bacteria</taxon>
        <taxon>Pseudomonadati</taxon>
        <taxon>Bacteroidota</taxon>
        <taxon>Flavobacteriia</taxon>
        <taxon>Flavobacteriales</taxon>
        <taxon>Flavobacteriaceae</taxon>
        <taxon>Jejuia</taxon>
    </lineage>
</organism>
<dbReference type="InterPro" id="IPR008929">
    <property type="entry name" value="Chondroitin_lyas"/>
</dbReference>
<dbReference type="EMBL" id="BBNS01000029">
    <property type="protein sequence ID" value="GAL72679.1"/>
    <property type="molecule type" value="Genomic_DNA"/>
</dbReference>
<protein>
    <submittedName>
        <fullName evidence="2">Uncharacterized protein</fullName>
    </submittedName>
</protein>